<feature type="compositionally biased region" description="Low complexity" evidence="2">
    <location>
        <begin position="272"/>
        <end position="287"/>
    </location>
</feature>
<accession>A0A2K6W5C8</accession>
<evidence type="ECO:0000256" key="1">
    <source>
        <dbReference type="PROSITE-ProRule" id="PRU00023"/>
    </source>
</evidence>
<feature type="region of interest" description="Disordered" evidence="2">
    <location>
        <begin position="682"/>
        <end position="716"/>
    </location>
</feature>
<dbReference type="InterPro" id="IPR002110">
    <property type="entry name" value="Ankyrin_rpt"/>
</dbReference>
<evidence type="ECO:0000313" key="4">
    <source>
        <dbReference type="Proteomes" id="UP000024404"/>
    </source>
</evidence>
<dbReference type="PROSITE" id="PS50088">
    <property type="entry name" value="ANK_REPEAT"/>
    <property type="match status" value="3"/>
</dbReference>
<dbReference type="Gene3D" id="1.25.40.20">
    <property type="entry name" value="Ankyrin repeat-containing domain"/>
    <property type="match status" value="2"/>
</dbReference>
<feature type="compositionally biased region" description="Basic and acidic residues" evidence="2">
    <location>
        <begin position="316"/>
        <end position="329"/>
    </location>
</feature>
<dbReference type="InterPro" id="IPR053210">
    <property type="entry name" value="ANKRD12"/>
</dbReference>
<dbReference type="PROSITE" id="PS50297">
    <property type="entry name" value="ANK_REP_REGION"/>
    <property type="match status" value="3"/>
</dbReference>
<feature type="compositionally biased region" description="Polar residues" evidence="2">
    <location>
        <begin position="299"/>
        <end position="315"/>
    </location>
</feature>
<feature type="repeat" description="ANK" evidence="1">
    <location>
        <begin position="171"/>
        <end position="203"/>
    </location>
</feature>
<dbReference type="PANTHER" id="PTHR24149">
    <property type="entry name" value="ANKYRIN REPEAT DOMAIN-CONTAINING PROTEIN 12"/>
    <property type="match status" value="1"/>
</dbReference>
<feature type="compositionally biased region" description="Polar residues" evidence="2">
    <location>
        <begin position="330"/>
        <end position="341"/>
    </location>
</feature>
<dbReference type="OMA" id="EHRLCRK"/>
<protein>
    <submittedName>
        <fullName evidence="3">ANK_REP_REGION domain-containing protein</fullName>
    </submittedName>
</protein>
<feature type="compositionally biased region" description="Polar residues" evidence="2">
    <location>
        <begin position="108"/>
        <end position="122"/>
    </location>
</feature>
<dbReference type="Pfam" id="PF12796">
    <property type="entry name" value="Ank_2"/>
    <property type="match status" value="1"/>
</dbReference>
<organism evidence="3 4">
    <name type="scientific">Onchocerca volvulus</name>
    <dbReference type="NCBI Taxonomy" id="6282"/>
    <lineage>
        <taxon>Eukaryota</taxon>
        <taxon>Metazoa</taxon>
        <taxon>Ecdysozoa</taxon>
        <taxon>Nematoda</taxon>
        <taxon>Chromadorea</taxon>
        <taxon>Rhabditida</taxon>
        <taxon>Spirurina</taxon>
        <taxon>Spiruromorpha</taxon>
        <taxon>Filarioidea</taxon>
        <taxon>Onchocercidae</taxon>
        <taxon>Onchocerca</taxon>
    </lineage>
</organism>
<dbReference type="SMART" id="SM00248">
    <property type="entry name" value="ANK"/>
    <property type="match status" value="3"/>
</dbReference>
<feature type="region of interest" description="Disordered" evidence="2">
    <location>
        <begin position="23"/>
        <end position="81"/>
    </location>
</feature>
<feature type="region of interest" description="Disordered" evidence="2">
    <location>
        <begin position="267"/>
        <end position="287"/>
    </location>
</feature>
<dbReference type="Proteomes" id="UP000024404">
    <property type="component" value="Unassembled WGS sequence"/>
</dbReference>
<feature type="region of interest" description="Disordered" evidence="2">
    <location>
        <begin position="622"/>
        <end position="650"/>
    </location>
</feature>
<feature type="region of interest" description="Disordered" evidence="2">
    <location>
        <begin position="108"/>
        <end position="139"/>
    </location>
</feature>
<feature type="repeat" description="ANK" evidence="1">
    <location>
        <begin position="204"/>
        <end position="236"/>
    </location>
</feature>
<dbReference type="Pfam" id="PF00023">
    <property type="entry name" value="Ank"/>
    <property type="match status" value="1"/>
</dbReference>
<feature type="compositionally biased region" description="Basic residues" evidence="2">
    <location>
        <begin position="125"/>
        <end position="136"/>
    </location>
</feature>
<dbReference type="AlphaFoldDB" id="A0A2K6W5C8"/>
<dbReference type="InterPro" id="IPR036770">
    <property type="entry name" value="Ankyrin_rpt-contain_sf"/>
</dbReference>
<feature type="region of interest" description="Disordered" evidence="2">
    <location>
        <begin position="299"/>
        <end position="348"/>
    </location>
</feature>
<evidence type="ECO:0000256" key="2">
    <source>
        <dbReference type="SAM" id="MobiDB-lite"/>
    </source>
</evidence>
<feature type="compositionally biased region" description="Basic residues" evidence="2">
    <location>
        <begin position="623"/>
        <end position="635"/>
    </location>
</feature>
<evidence type="ECO:0000313" key="3">
    <source>
        <dbReference type="EnsemblMetazoa" id="OVOC502.1"/>
    </source>
</evidence>
<feature type="repeat" description="ANK" evidence="1">
    <location>
        <begin position="138"/>
        <end position="170"/>
    </location>
</feature>
<dbReference type="EnsemblMetazoa" id="OVOC502.1">
    <property type="protein sequence ID" value="OVOC502.1"/>
    <property type="gene ID" value="WBGene00237311"/>
</dbReference>
<dbReference type="PRINTS" id="PR01415">
    <property type="entry name" value="ANKYRIN"/>
</dbReference>
<name>A0A2K6W5C8_ONCVO</name>
<dbReference type="EnsemblMetazoa" id="OVOC502.2">
    <property type="protein sequence ID" value="OVOC502.2"/>
    <property type="gene ID" value="WBGene00237311"/>
</dbReference>
<dbReference type="STRING" id="6282.A0A2K6W5C8"/>
<dbReference type="EMBL" id="CMVM020000020">
    <property type="status" value="NOT_ANNOTATED_CDS"/>
    <property type="molecule type" value="Genomic_DNA"/>
</dbReference>
<keyword evidence="4" id="KW-1185">Reference proteome</keyword>
<proteinExistence type="predicted"/>
<sequence>MSFDGLNAAQQMQQYPLCDLELSDDGSSSVTSESEKRQVSCSGRCRTSGTRQRQGPSTTSIQIPSSTGSNGLQRAHSSPLPAYPVSIRQQLAIIKQMEQPIQIAVDSSSISSPLPQTNNASPGLSKKRISKVHKKNERGETPLHVAARKGEHRLCRKLIEEGALINARDYAGWTPLHEACYHGHFKVAKLLLSCDANVNAQSDCDDTPLHDAVASGNEKLVWLLLHAGAIRDRVDSDGKKPIDICHSEHSGIRDLLTSATISELYPIDESPSLSPSSPNHMQSSSQMLTLSVVQLTSEKHLTSPNNDDSVASTETLSREKNTGTSKELRIQSQESCSQPMNEDTDRNIKTHDFGNMILKDEEMKAGIHHNFDIDPSFSMHRSLWSEERNNTLKSVRSHTGSSAYEYDADLTSSLVSFENTSFGINSESEAEIRHLGRTRGTATCTERFSPQYTSQKSIYNEKRKQRGRRRGRGISTVAGSAIITAQTFPSDDVYEFRSSPESDVGINKAEFAGDMERELSESPSLKRQRFIQTGVTTVASFTSTTVSSETNITQEDVSILEKDEALDVISNVSDLMDEKTDATIDRKVPPLRISLPRTPTEDTIAIASATDDVTSAATSIVRRNTRSTKNLTRRHQSPEQSTSNTCDESIQRVTRSKLRQSGRQLCDHSAVNYDTSVKKKSNIWRRNSTTTGSPMPAPSTATSDEQITSTNDAGDRVDAEENSHLEAATLKEDENTLLALSLMKKNSYEGFRDFRSVIEERWAKDATEETVAPENPPNFNNYLIVQGNYTSASNVGSLSFQEKVDVVFMEKLTTKLQTLHAEQQEKRRNMHFYHQVERERLRMQAESEVMRMLTRKANERHGSFSAMRVIRETNLFNTGFLEVKPKKSPVMEISEIKVKYEKLVEIMRRRQQMEADALYAEQVFVWDAAVQRSEDTTLLNLENAVPHVSVSSLILNF</sequence>
<dbReference type="PANTHER" id="PTHR24149:SF14">
    <property type="entry name" value="ANKYRIN REPEAT DOMAIN 12"/>
    <property type="match status" value="1"/>
</dbReference>
<feature type="compositionally biased region" description="Polar residues" evidence="2">
    <location>
        <begin position="684"/>
        <end position="712"/>
    </location>
</feature>
<feature type="compositionally biased region" description="Polar residues" evidence="2">
    <location>
        <begin position="39"/>
        <end position="54"/>
    </location>
</feature>
<feature type="compositionally biased region" description="Polar residues" evidence="2">
    <location>
        <begin position="638"/>
        <end position="650"/>
    </location>
</feature>
<dbReference type="GO" id="GO:0005654">
    <property type="term" value="C:nucleoplasm"/>
    <property type="evidence" value="ECO:0007669"/>
    <property type="project" value="TreeGrafter"/>
</dbReference>
<reference evidence="3" key="2">
    <citation type="submission" date="2018-02" db="UniProtKB">
        <authorList>
            <consortium name="EnsemblMetazoa"/>
        </authorList>
    </citation>
    <scope>IDENTIFICATION</scope>
</reference>
<reference evidence="4" key="1">
    <citation type="submission" date="2013-10" db="EMBL/GenBank/DDBJ databases">
        <title>Genome sequencing of Onchocerca volvulus.</title>
        <authorList>
            <person name="Cotton J."/>
            <person name="Tsai J."/>
            <person name="Stanley E."/>
            <person name="Tracey A."/>
            <person name="Holroyd N."/>
            <person name="Lustigman S."/>
            <person name="Berriman M."/>
        </authorList>
    </citation>
    <scope>NUCLEOTIDE SEQUENCE</scope>
</reference>
<keyword evidence="1" id="KW-0040">ANK repeat</keyword>
<feature type="compositionally biased region" description="Low complexity" evidence="2">
    <location>
        <begin position="55"/>
        <end position="69"/>
    </location>
</feature>
<dbReference type="SUPFAM" id="SSF48403">
    <property type="entry name" value="Ankyrin repeat"/>
    <property type="match status" value="1"/>
</dbReference>